<dbReference type="Proteomes" id="UP000198992">
    <property type="component" value="Unassembled WGS sequence"/>
</dbReference>
<reference evidence="2 3" key="1">
    <citation type="submission" date="2016-10" db="EMBL/GenBank/DDBJ databases">
        <authorList>
            <person name="de Groot N.N."/>
        </authorList>
    </citation>
    <scope>NUCLEOTIDE SEQUENCE [LARGE SCALE GENOMIC DNA]</scope>
    <source>
        <strain evidence="2 3">MT12</strain>
    </source>
</reference>
<dbReference type="AlphaFoldDB" id="A0A1H5FZ39"/>
<evidence type="ECO:0000256" key="1">
    <source>
        <dbReference type="SAM" id="MobiDB-lite"/>
    </source>
</evidence>
<proteinExistence type="predicted"/>
<accession>A0A1H5FZ39</accession>
<evidence type="ECO:0000313" key="3">
    <source>
        <dbReference type="Proteomes" id="UP000198992"/>
    </source>
</evidence>
<protein>
    <submittedName>
        <fullName evidence="2">Uncharacterized protein</fullName>
    </submittedName>
</protein>
<gene>
    <name evidence="2" type="ORF">SAMN05444164_6850</name>
</gene>
<sequence>MAISAKGRQRNRAGSLPKVSARCRTTEGTCRWNENVGMKLSVLIATTLLVIRPASACTAQPSPMSPNLPTKWESKPLVARVEPLELVRPSWARDDSWPDTGRIRVRVLEALKGVNEGQIFIVQIGWDEDRCGAHFPNDKAKFEEFAKRSYYVGGEFQTIGGFVGEDFRTIGGEKVFMSVWSWQDYK</sequence>
<dbReference type="EMBL" id="FNTH01000001">
    <property type="protein sequence ID" value="SEE08677.1"/>
    <property type="molecule type" value="Genomic_DNA"/>
</dbReference>
<feature type="region of interest" description="Disordered" evidence="1">
    <location>
        <begin position="1"/>
        <end position="20"/>
    </location>
</feature>
<name>A0A1H5FZ39_9BRAD</name>
<evidence type="ECO:0000313" key="2">
    <source>
        <dbReference type="EMBL" id="SEE08677.1"/>
    </source>
</evidence>
<organism evidence="2 3">
    <name type="scientific">Bradyrhizobium erythrophlei</name>
    <dbReference type="NCBI Taxonomy" id="1437360"/>
    <lineage>
        <taxon>Bacteria</taxon>
        <taxon>Pseudomonadati</taxon>
        <taxon>Pseudomonadota</taxon>
        <taxon>Alphaproteobacteria</taxon>
        <taxon>Hyphomicrobiales</taxon>
        <taxon>Nitrobacteraceae</taxon>
        <taxon>Bradyrhizobium</taxon>
    </lineage>
</organism>